<proteinExistence type="predicted"/>
<dbReference type="RefSeq" id="WP_014262464.1">
    <property type="nucleotide sequence ID" value="NC_016630.1"/>
</dbReference>
<dbReference type="HOGENOM" id="CLU_085303_1_0_9"/>
<keyword evidence="2" id="KW-1185">Reference proteome</keyword>
<dbReference type="AlphaFoldDB" id="D6GTN8"/>
<dbReference type="EMBL" id="CP002390">
    <property type="protein sequence ID" value="EFE27845.2"/>
    <property type="molecule type" value="Genomic_DNA"/>
</dbReference>
<dbReference type="PATRIC" id="fig|546269.5.peg.863"/>
<reference evidence="2" key="1">
    <citation type="submission" date="2010-12" db="EMBL/GenBank/DDBJ databases">
        <title>The genome sequence of Filifactor alocis strain ATCC 35896.</title>
        <authorList>
            <consortium name="The Broad Institute Genome Sequencing Platform"/>
            <person name="Ward D."/>
            <person name="Earl A."/>
            <person name="Feldgarden M."/>
            <person name="Young S.K."/>
            <person name="Gargeya S."/>
            <person name="Zeng Q."/>
            <person name="Alvarado L."/>
            <person name="Berlin A."/>
            <person name="Bochicchio J."/>
            <person name="Chapman S.B."/>
            <person name="Chen Z."/>
            <person name="Freedman E."/>
            <person name="Gellesch M."/>
            <person name="Goldberg J."/>
            <person name="Griggs A."/>
            <person name="Gujja S."/>
            <person name="Heilman E."/>
            <person name="Heiman D."/>
            <person name="Howarth C."/>
            <person name="Mehta T."/>
            <person name="Neiman D."/>
            <person name="Pearson M."/>
            <person name="Roberts A."/>
            <person name="Saif S."/>
            <person name="Shea T."/>
            <person name="Shenoy N."/>
            <person name="Sisk P."/>
            <person name="Stolte C."/>
            <person name="Sykes S."/>
            <person name="White J."/>
            <person name="Yandava C."/>
            <person name="Izard J."/>
            <person name="Blanton J.M."/>
            <person name="Baranova O.V."/>
            <person name="Tanner A.C."/>
            <person name="Dewhirst F.E."/>
            <person name="Haas B."/>
            <person name="Nusbaum C."/>
            <person name="Birren B."/>
        </authorList>
    </citation>
    <scope>NUCLEOTIDE SEQUENCE [LARGE SCALE GENOMIC DNA]</scope>
    <source>
        <strain evidence="2">ATCC 35896 / CCUG 47790 / D40 B5</strain>
    </source>
</reference>
<dbReference type="eggNOG" id="COG0789">
    <property type="taxonomic scope" value="Bacteria"/>
</dbReference>
<dbReference type="OrthoDB" id="3191472at2"/>
<dbReference type="KEGG" id="faa:HMPREF0389_01476"/>
<dbReference type="InterPro" id="IPR014975">
    <property type="entry name" value="DUF1836"/>
</dbReference>
<evidence type="ECO:0000313" key="1">
    <source>
        <dbReference type="EMBL" id="EFE27845.2"/>
    </source>
</evidence>
<name>D6GTN8_FILAD</name>
<protein>
    <recommendedName>
        <fullName evidence="3">DUF1836 domain-containing protein</fullName>
    </recommendedName>
</protein>
<dbReference type="PANTHER" id="PTHR40056:SF1">
    <property type="entry name" value="DUF1836 DOMAIN-CONTAINING PROTEIN"/>
    <property type="match status" value="1"/>
</dbReference>
<dbReference type="PANTHER" id="PTHR40056">
    <property type="entry name" value="HYPOTHETICAL CYTOSOLIC PROTEIN"/>
    <property type="match status" value="1"/>
</dbReference>
<gene>
    <name evidence="1" type="ordered locus">HMPREF0389_01476</name>
</gene>
<organism evidence="1 2">
    <name type="scientific">Filifactor alocis (strain ATCC 35896 / CCUG 47790 / D40 B5)</name>
    <name type="common">Fusobacterium alocis</name>
    <dbReference type="NCBI Taxonomy" id="546269"/>
    <lineage>
        <taxon>Bacteria</taxon>
        <taxon>Bacillati</taxon>
        <taxon>Bacillota</taxon>
        <taxon>Clostridia</taxon>
        <taxon>Peptostreptococcales</taxon>
        <taxon>Filifactoraceae</taxon>
        <taxon>Filifactor</taxon>
    </lineage>
</organism>
<accession>D6GTN8</accession>
<dbReference type="Pfam" id="PF08876">
    <property type="entry name" value="DUF1836"/>
    <property type="match status" value="1"/>
</dbReference>
<sequence length="177" mass="20984">MHEKQKEEMLLSIRDFRLPKYDEIPDVGLFLEQTTKYISKYVEPLQDITLTGSMISNYVKQKIIAKPIKKQYFTDQIAYLIFIAIAKSVLSLDDIHLFIQLQKKTYDTKTAYEYFCNELEKAIPYVFGIGEYPEINKEENSHEKIMLRNTVITIAHKVYLDKCFALLHEERKEENKF</sequence>
<dbReference type="Proteomes" id="UP000007468">
    <property type="component" value="Chromosome"/>
</dbReference>
<evidence type="ECO:0000313" key="2">
    <source>
        <dbReference type="Proteomes" id="UP000007468"/>
    </source>
</evidence>
<dbReference type="STRING" id="546269.HMPREF0389_01476"/>
<evidence type="ECO:0008006" key="3">
    <source>
        <dbReference type="Google" id="ProtNLM"/>
    </source>
</evidence>